<dbReference type="Proteomes" id="UP000601171">
    <property type="component" value="Unassembled WGS sequence"/>
</dbReference>
<sequence>MINEQERIFAGFIDYDMQRILKNKINNKLDVIKLILYTVRYILIGHADMDYGHGSFEISSPKKDRRRIYFYQQSKESTITYPYRVKPISQHEWTVSDSFARVSLDSKTISILLSIFNEISDDMTYNLEDLNYKVNDSLINFDSLESKHDISIVTYHLLARDYGYIRYDYCDSQGYLEEKPHVHPRKHLDFNYNDLSIFKIGLHENKNIVLKELIDPNADCLYLSNFEDFK</sequence>
<organism evidence="1 2">
    <name type="scientific">Paratissierella segnis</name>
    <dbReference type="NCBI Taxonomy" id="2763679"/>
    <lineage>
        <taxon>Bacteria</taxon>
        <taxon>Bacillati</taxon>
        <taxon>Bacillota</taxon>
        <taxon>Tissierellia</taxon>
        <taxon>Tissierellales</taxon>
        <taxon>Tissierellaceae</taxon>
        <taxon>Paratissierella</taxon>
    </lineage>
</organism>
<comment type="caution">
    <text evidence="1">The sequence shown here is derived from an EMBL/GenBank/DDBJ whole genome shotgun (WGS) entry which is preliminary data.</text>
</comment>
<keyword evidence="2" id="KW-1185">Reference proteome</keyword>
<dbReference type="RefSeq" id="WP_262429149.1">
    <property type="nucleotide sequence ID" value="NZ_JACRTG010000016.1"/>
</dbReference>
<name>A0A926IJ64_9FIRM</name>
<reference evidence="1" key="1">
    <citation type="submission" date="2020-08" db="EMBL/GenBank/DDBJ databases">
        <title>Genome public.</title>
        <authorList>
            <person name="Liu C."/>
            <person name="Sun Q."/>
        </authorList>
    </citation>
    <scope>NUCLEOTIDE SEQUENCE</scope>
    <source>
        <strain evidence="1">BX21</strain>
    </source>
</reference>
<dbReference type="EMBL" id="JACRTG010000016">
    <property type="protein sequence ID" value="MBC8587699.1"/>
    <property type="molecule type" value="Genomic_DNA"/>
</dbReference>
<proteinExistence type="predicted"/>
<accession>A0A926IJ64</accession>
<gene>
    <name evidence="1" type="ORF">H8707_05540</name>
</gene>
<dbReference type="AlphaFoldDB" id="A0A926IJ64"/>
<evidence type="ECO:0000313" key="1">
    <source>
        <dbReference type="EMBL" id="MBC8587699.1"/>
    </source>
</evidence>
<evidence type="ECO:0000313" key="2">
    <source>
        <dbReference type="Proteomes" id="UP000601171"/>
    </source>
</evidence>
<protein>
    <submittedName>
        <fullName evidence="1">Uncharacterized protein</fullName>
    </submittedName>
</protein>